<accession>A0A6A4REM9</accession>
<reference evidence="1 2" key="1">
    <citation type="submission" date="2019-12" db="EMBL/GenBank/DDBJ databases">
        <authorList>
            <person name="Zhang Y.-J."/>
        </authorList>
    </citation>
    <scope>NUCLEOTIDE SEQUENCE [LARGE SCALE GENOMIC DNA]</scope>
    <source>
        <strain evidence="1 2">H18S-6</strain>
    </source>
</reference>
<dbReference type="Proteomes" id="UP000441586">
    <property type="component" value="Unassembled WGS sequence"/>
</dbReference>
<dbReference type="EMBL" id="WSFO01000008">
    <property type="protein sequence ID" value="KAE9628841.1"/>
    <property type="molecule type" value="Genomic_DNA"/>
</dbReference>
<organism evidence="1 2">
    <name type="scientific">Parasedimentitalea maritima</name>
    <dbReference type="NCBI Taxonomy" id="2578117"/>
    <lineage>
        <taxon>Bacteria</taxon>
        <taxon>Pseudomonadati</taxon>
        <taxon>Pseudomonadota</taxon>
        <taxon>Alphaproteobacteria</taxon>
        <taxon>Rhodobacterales</taxon>
        <taxon>Paracoccaceae</taxon>
        <taxon>Parasedimentitalea</taxon>
    </lineage>
</organism>
<evidence type="ECO:0000313" key="2">
    <source>
        <dbReference type="Proteomes" id="UP000441586"/>
    </source>
</evidence>
<evidence type="ECO:0000313" key="1">
    <source>
        <dbReference type="EMBL" id="KAE9628841.1"/>
    </source>
</evidence>
<gene>
    <name evidence="1" type="ORF">GP644_13825</name>
</gene>
<protein>
    <submittedName>
        <fullName evidence="1">Uncharacterized protein</fullName>
    </submittedName>
</protein>
<dbReference type="RefSeq" id="WP_158980062.1">
    <property type="nucleotide sequence ID" value="NZ_WSFO01000008.1"/>
</dbReference>
<sequence>MQSGRDYTKIALSEDDGSCRDINFVAPDPLRLMDFLENLLPQFGVVRGRTWSGDEFSGAGPNGAYVYYQSTGNVRLVLGAGRGLISDLQVFLFREKDGSLFIELTFFPEAIQGDRSVERFVELVARWKSILRAEKVYSRYECASWDLEHGDTDDVFWVG</sequence>
<proteinExistence type="predicted"/>
<comment type="caution">
    <text evidence="1">The sequence shown here is derived from an EMBL/GenBank/DDBJ whole genome shotgun (WGS) entry which is preliminary data.</text>
</comment>
<name>A0A6A4REM9_9RHOB</name>
<dbReference type="AlphaFoldDB" id="A0A6A4REM9"/>